<feature type="region of interest" description="Disordered" evidence="7">
    <location>
        <begin position="389"/>
        <end position="435"/>
    </location>
</feature>
<evidence type="ECO:0000256" key="4">
    <source>
        <dbReference type="ARBA" id="ARBA00022692"/>
    </source>
</evidence>
<feature type="transmembrane region" description="Helical" evidence="8">
    <location>
        <begin position="293"/>
        <end position="312"/>
    </location>
</feature>
<dbReference type="InterPro" id="IPR013936">
    <property type="entry name" value="CRT-like"/>
</dbReference>
<keyword evidence="13" id="KW-1185">Reference proteome</keyword>
<dbReference type="PANTHER" id="PTHR31326">
    <property type="entry name" value="PROTEIN CLT2, CHLOROPLASTIC"/>
    <property type="match status" value="1"/>
</dbReference>
<name>A0A6A3NMZ8_9STRA</name>
<evidence type="ECO:0008006" key="15">
    <source>
        <dbReference type="Google" id="ProtNLM"/>
    </source>
</evidence>
<evidence type="ECO:0000313" key="12">
    <source>
        <dbReference type="Proteomes" id="UP000429607"/>
    </source>
</evidence>
<evidence type="ECO:0000256" key="3">
    <source>
        <dbReference type="ARBA" id="ARBA00022448"/>
    </source>
</evidence>
<feature type="transmembrane region" description="Helical" evidence="8">
    <location>
        <begin position="324"/>
        <end position="342"/>
    </location>
</feature>
<evidence type="ECO:0000313" key="14">
    <source>
        <dbReference type="Proteomes" id="UP000435112"/>
    </source>
</evidence>
<sequence>MDVKRLLWESKLAVALCLLIMARCVDRVLYTRITYDYTEFLWYFTNVILPVAFLVSSAPVVAYKLYFTDDITPEMREFPHYKYMLMALFDTLYNLLGAFPTPHIGGNMANVLNQLNLPFNMVLSYMFLQTRFKRGHILGSILVLYGGMVNMIPVLTGQDSANTPDPSAGWIILYIVSLVPAAASNVYKEIGLKDVDLDIWYANIWISFYQLIIGFATIWTVRIKAFSDPPVPWGDFPSYVAKAHECFIGNEVEMNGKVLPCDSGVLEVFLVFIVFNTIYNQLMLYIFKEGSSVLFVVSSAVGLPLTDLLYMIPLLTGKFAGQAFTIYDGFALFVLVMGLLVYHSEKEERQRGTESVEKSPMYASPSLQKTHLMRKRRGKVVYRQSPMIRRTGSGSDISQRLLGRNAPGRNNTYGTNGSNNVNAAARQTDDNGYYP</sequence>
<keyword evidence="3" id="KW-0813">Transport</keyword>
<dbReference type="Pfam" id="PF08627">
    <property type="entry name" value="CRT-like"/>
    <property type="match status" value="1"/>
</dbReference>
<dbReference type="OrthoDB" id="416555at2759"/>
<evidence type="ECO:0000313" key="9">
    <source>
        <dbReference type="EMBL" id="KAE9044874.1"/>
    </source>
</evidence>
<protein>
    <recommendedName>
        <fullName evidence="15">EamA domain-containing protein</fullName>
    </recommendedName>
</protein>
<feature type="transmembrane region" description="Helical" evidence="8">
    <location>
        <begin position="135"/>
        <end position="155"/>
    </location>
</feature>
<feature type="transmembrane region" description="Helical" evidence="8">
    <location>
        <begin position="167"/>
        <end position="187"/>
    </location>
</feature>
<feature type="transmembrane region" description="Helical" evidence="8">
    <location>
        <begin position="83"/>
        <end position="99"/>
    </location>
</feature>
<keyword evidence="6 8" id="KW-0472">Membrane</keyword>
<dbReference type="EMBL" id="QXFT01000086">
    <property type="protein sequence ID" value="KAE9355771.1"/>
    <property type="molecule type" value="Genomic_DNA"/>
</dbReference>
<keyword evidence="4 8" id="KW-0812">Transmembrane</keyword>
<dbReference type="AlphaFoldDB" id="A0A6A3NMZ8"/>
<comment type="similarity">
    <text evidence="2">Belongs to the CRT-like transporter family.</text>
</comment>
<keyword evidence="5 8" id="KW-1133">Transmembrane helix</keyword>
<evidence type="ECO:0000256" key="5">
    <source>
        <dbReference type="ARBA" id="ARBA00022989"/>
    </source>
</evidence>
<dbReference type="EMBL" id="QXFU01000087">
    <property type="protein sequence ID" value="KAE9044874.1"/>
    <property type="molecule type" value="Genomic_DNA"/>
</dbReference>
<feature type="compositionally biased region" description="Polar residues" evidence="7">
    <location>
        <begin position="408"/>
        <end position="422"/>
    </location>
</feature>
<evidence type="ECO:0000313" key="13">
    <source>
        <dbReference type="Proteomes" id="UP000434957"/>
    </source>
</evidence>
<evidence type="ECO:0000256" key="1">
    <source>
        <dbReference type="ARBA" id="ARBA00004141"/>
    </source>
</evidence>
<evidence type="ECO:0000256" key="8">
    <source>
        <dbReference type="SAM" id="Phobius"/>
    </source>
</evidence>
<dbReference type="Proteomes" id="UP000429607">
    <property type="component" value="Unassembled WGS sequence"/>
</dbReference>
<feature type="transmembrane region" description="Helical" evidence="8">
    <location>
        <begin position="40"/>
        <end position="62"/>
    </location>
</feature>
<evidence type="ECO:0000313" key="10">
    <source>
        <dbReference type="EMBL" id="KAE9050391.1"/>
    </source>
</evidence>
<comment type="caution">
    <text evidence="9">The sequence shown here is derived from an EMBL/GenBank/DDBJ whole genome shotgun (WGS) entry which is preliminary data.</text>
</comment>
<accession>A0A6A3NMZ8</accession>
<gene>
    <name evidence="10" type="ORF">PR001_g2432</name>
    <name evidence="9" type="ORF">PR002_g2545</name>
    <name evidence="11" type="ORF">PR003_g2672</name>
</gene>
<dbReference type="Proteomes" id="UP000434957">
    <property type="component" value="Unassembled WGS sequence"/>
</dbReference>
<proteinExistence type="inferred from homology"/>
<evidence type="ECO:0000256" key="2">
    <source>
        <dbReference type="ARBA" id="ARBA00006690"/>
    </source>
</evidence>
<dbReference type="Proteomes" id="UP000435112">
    <property type="component" value="Unassembled WGS sequence"/>
</dbReference>
<dbReference type="PANTHER" id="PTHR31326:SF1">
    <property type="entry name" value="PROTEIN CLT2, CHLOROPLASTIC"/>
    <property type="match status" value="1"/>
</dbReference>
<dbReference type="GO" id="GO:0016020">
    <property type="term" value="C:membrane"/>
    <property type="evidence" value="ECO:0007669"/>
    <property type="project" value="UniProtKB-SubCell"/>
</dbReference>
<dbReference type="EMBL" id="QXFV01000083">
    <property type="protein sequence ID" value="KAE9050391.1"/>
    <property type="molecule type" value="Genomic_DNA"/>
</dbReference>
<evidence type="ECO:0000313" key="11">
    <source>
        <dbReference type="EMBL" id="KAE9355771.1"/>
    </source>
</evidence>
<reference evidence="12 14" key="1">
    <citation type="submission" date="2018-09" db="EMBL/GenBank/DDBJ databases">
        <title>Genomic investigation of the strawberry pathogen Phytophthora fragariae indicates pathogenicity is determined by transcriptional variation in three key races.</title>
        <authorList>
            <person name="Adams T.M."/>
            <person name="Armitage A.D."/>
            <person name="Sobczyk M.K."/>
            <person name="Bates H.J."/>
            <person name="Dunwell J.M."/>
            <person name="Nellist C.F."/>
            <person name="Harrison R.J."/>
        </authorList>
    </citation>
    <scope>NUCLEOTIDE SEQUENCE [LARGE SCALE GENOMIC DNA]</scope>
    <source>
        <strain evidence="10 12">SCRP249</strain>
        <strain evidence="9 14">SCRP324</strain>
        <strain evidence="11 13">SCRP333</strain>
    </source>
</reference>
<comment type="subcellular location">
    <subcellularLocation>
        <location evidence="1">Membrane</location>
        <topology evidence="1">Multi-pass membrane protein</topology>
    </subcellularLocation>
</comment>
<feature type="transmembrane region" description="Helical" evidence="8">
    <location>
        <begin position="199"/>
        <end position="221"/>
    </location>
</feature>
<organism evidence="9 14">
    <name type="scientific">Phytophthora rubi</name>
    <dbReference type="NCBI Taxonomy" id="129364"/>
    <lineage>
        <taxon>Eukaryota</taxon>
        <taxon>Sar</taxon>
        <taxon>Stramenopiles</taxon>
        <taxon>Oomycota</taxon>
        <taxon>Peronosporomycetes</taxon>
        <taxon>Peronosporales</taxon>
        <taxon>Peronosporaceae</taxon>
        <taxon>Phytophthora</taxon>
    </lineage>
</organism>
<evidence type="ECO:0000256" key="6">
    <source>
        <dbReference type="ARBA" id="ARBA00023136"/>
    </source>
</evidence>
<evidence type="ECO:0000256" key="7">
    <source>
        <dbReference type="SAM" id="MobiDB-lite"/>
    </source>
</evidence>
<feature type="transmembrane region" description="Helical" evidence="8">
    <location>
        <begin position="264"/>
        <end position="286"/>
    </location>
</feature>